<comment type="subunit">
    <text evidence="10">Part of the 50S ribosomal subunit.</text>
</comment>
<keyword evidence="13" id="KW-1185">Reference proteome</keyword>
<proteinExistence type="inferred from homology"/>
<evidence type="ECO:0000256" key="5">
    <source>
        <dbReference type="ARBA" id="ARBA00022845"/>
    </source>
</evidence>
<protein>
    <recommendedName>
        <fullName evidence="9 10">Large ribosomal subunit protein uL1</fullName>
    </recommendedName>
</protein>
<dbReference type="InterPro" id="IPR028364">
    <property type="entry name" value="Ribosomal_uL1/biogenesis"/>
</dbReference>
<evidence type="ECO:0000256" key="6">
    <source>
        <dbReference type="ARBA" id="ARBA00022884"/>
    </source>
</evidence>
<keyword evidence="8 10" id="KW-0687">Ribonucleoprotein</keyword>
<dbReference type="Proteomes" id="UP000198901">
    <property type="component" value="Unassembled WGS sequence"/>
</dbReference>
<dbReference type="Pfam" id="PF00687">
    <property type="entry name" value="Ribosomal_L1"/>
    <property type="match status" value="1"/>
</dbReference>
<keyword evidence="3 10" id="KW-0820">tRNA-binding</keyword>
<dbReference type="CDD" id="cd00403">
    <property type="entry name" value="Ribosomal_L1"/>
    <property type="match status" value="1"/>
</dbReference>
<dbReference type="RefSeq" id="WP_093207494.1">
    <property type="nucleotide sequence ID" value="NZ_FNGS01000008.1"/>
</dbReference>
<dbReference type="SUPFAM" id="SSF56808">
    <property type="entry name" value="Ribosomal protein L1"/>
    <property type="match status" value="1"/>
</dbReference>
<comment type="function">
    <text evidence="10">Protein L1 is also a translational repressor protein, it controls the translation of the L11 operon by binding to its mRNA.</text>
</comment>
<dbReference type="Gene3D" id="3.40.50.790">
    <property type="match status" value="1"/>
</dbReference>
<dbReference type="OrthoDB" id="9803740at2"/>
<dbReference type="GO" id="GO:0003735">
    <property type="term" value="F:structural constituent of ribosome"/>
    <property type="evidence" value="ECO:0007669"/>
    <property type="project" value="InterPro"/>
</dbReference>
<evidence type="ECO:0000256" key="1">
    <source>
        <dbReference type="ARBA" id="ARBA00010531"/>
    </source>
</evidence>
<evidence type="ECO:0000313" key="13">
    <source>
        <dbReference type="Proteomes" id="UP000198901"/>
    </source>
</evidence>
<dbReference type="GO" id="GO:0019843">
    <property type="term" value="F:rRNA binding"/>
    <property type="evidence" value="ECO:0007669"/>
    <property type="project" value="UniProtKB-UniRule"/>
</dbReference>
<evidence type="ECO:0000256" key="10">
    <source>
        <dbReference type="HAMAP-Rule" id="MF_01318"/>
    </source>
</evidence>
<dbReference type="GO" id="GO:0006417">
    <property type="term" value="P:regulation of translation"/>
    <property type="evidence" value="ECO:0007669"/>
    <property type="project" value="UniProtKB-KW"/>
</dbReference>
<dbReference type="InterPro" id="IPR023674">
    <property type="entry name" value="Ribosomal_uL1-like"/>
</dbReference>
<dbReference type="EMBL" id="FNGS01000008">
    <property type="protein sequence ID" value="SDM72822.1"/>
    <property type="molecule type" value="Genomic_DNA"/>
</dbReference>
<accession>A0A1G9VKS7</accession>
<dbReference type="NCBIfam" id="TIGR01169">
    <property type="entry name" value="rplA_bact"/>
    <property type="match status" value="1"/>
</dbReference>
<comment type="function">
    <text evidence="10">Binds directly to 23S rRNA. The L1 stalk is quite mobile in the ribosome, and is involved in E site tRNA release.</text>
</comment>
<evidence type="ECO:0000256" key="4">
    <source>
        <dbReference type="ARBA" id="ARBA00022730"/>
    </source>
</evidence>
<evidence type="ECO:0000256" key="2">
    <source>
        <dbReference type="ARBA" id="ARBA00022491"/>
    </source>
</evidence>
<dbReference type="PIRSF" id="PIRSF002155">
    <property type="entry name" value="Ribosomal_L1"/>
    <property type="match status" value="1"/>
</dbReference>
<keyword evidence="7 10" id="KW-0689">Ribosomal protein</keyword>
<dbReference type="GO" id="GO:0006412">
    <property type="term" value="P:translation"/>
    <property type="evidence" value="ECO:0007669"/>
    <property type="project" value="UniProtKB-UniRule"/>
</dbReference>
<evidence type="ECO:0000256" key="11">
    <source>
        <dbReference type="RuleBase" id="RU000659"/>
    </source>
</evidence>
<dbReference type="HAMAP" id="MF_01318_B">
    <property type="entry name" value="Ribosomal_uL1_B"/>
    <property type="match status" value="1"/>
</dbReference>
<keyword evidence="2 10" id="KW-0678">Repressor</keyword>
<organism evidence="12 13">
    <name type="scientific">Siphonobacter aquaeclarae</name>
    <dbReference type="NCBI Taxonomy" id="563176"/>
    <lineage>
        <taxon>Bacteria</taxon>
        <taxon>Pseudomonadati</taxon>
        <taxon>Bacteroidota</taxon>
        <taxon>Cytophagia</taxon>
        <taxon>Cytophagales</taxon>
        <taxon>Cytophagaceae</taxon>
        <taxon>Siphonobacter</taxon>
    </lineage>
</organism>
<sequence length="232" mass="24936">MAKLTKKQKEARAKFDQAAAYDLEKAASILKEISYTKFDASVDIDVRLGVDPRKADQMVRGVVALPHGTGKDVRVLVLCTPDKVEEAKAAGADHVGLDDYIEKIMAGWTDIDVIITMPTVMAKIGRLGKILGPRGLMPNPKSGTVTLEVGNAVKEVKAGKIDFKVDKTGIIHTSIGKVSFEPGKLAENAQEVINTLMKLKPSSAKGTYVKSIFLSSTMSPSVQIDKNTVNGL</sequence>
<comment type="similarity">
    <text evidence="1 10 11">Belongs to the universal ribosomal protein uL1 family.</text>
</comment>
<dbReference type="FunFam" id="3.40.50.790:FF:000001">
    <property type="entry name" value="50S ribosomal protein L1"/>
    <property type="match status" value="1"/>
</dbReference>
<evidence type="ECO:0000256" key="7">
    <source>
        <dbReference type="ARBA" id="ARBA00022980"/>
    </source>
</evidence>
<keyword evidence="6 10" id="KW-0694">RNA-binding</keyword>
<evidence type="ECO:0000256" key="3">
    <source>
        <dbReference type="ARBA" id="ARBA00022555"/>
    </source>
</evidence>
<name>A0A1G9VKS7_9BACT</name>
<dbReference type="PANTHER" id="PTHR36427">
    <property type="entry name" value="54S RIBOSOMAL PROTEIN L1, MITOCHONDRIAL"/>
    <property type="match status" value="1"/>
</dbReference>
<dbReference type="Gene3D" id="3.30.190.20">
    <property type="match status" value="1"/>
</dbReference>
<evidence type="ECO:0000313" key="12">
    <source>
        <dbReference type="EMBL" id="SDM72822.1"/>
    </source>
</evidence>
<dbReference type="PROSITE" id="PS01199">
    <property type="entry name" value="RIBOSOMAL_L1"/>
    <property type="match status" value="1"/>
</dbReference>
<keyword evidence="5 10" id="KW-0810">Translation regulation</keyword>
<dbReference type="STRING" id="563176.SAMN04488090_4151"/>
<dbReference type="InterPro" id="IPR005878">
    <property type="entry name" value="Ribosom_uL1_bac-type"/>
</dbReference>
<evidence type="ECO:0000256" key="9">
    <source>
        <dbReference type="ARBA" id="ARBA00035241"/>
    </source>
</evidence>
<dbReference type="InterPro" id="IPR016095">
    <property type="entry name" value="Ribosomal_uL1_3-a/b-sand"/>
</dbReference>
<evidence type="ECO:0000256" key="8">
    <source>
        <dbReference type="ARBA" id="ARBA00023274"/>
    </source>
</evidence>
<dbReference type="InterPro" id="IPR002143">
    <property type="entry name" value="Ribosomal_uL1"/>
</dbReference>
<dbReference type="InterPro" id="IPR023673">
    <property type="entry name" value="Ribosomal_uL1_CS"/>
</dbReference>
<keyword evidence="4 10" id="KW-0699">rRNA-binding</keyword>
<dbReference type="PANTHER" id="PTHR36427:SF3">
    <property type="entry name" value="LARGE RIBOSOMAL SUBUNIT PROTEIN UL1M"/>
    <property type="match status" value="1"/>
</dbReference>
<dbReference type="AlphaFoldDB" id="A0A1G9VKS7"/>
<gene>
    <name evidence="10" type="primary">rplA</name>
    <name evidence="12" type="ORF">SAMN04488090_4151</name>
</gene>
<dbReference type="GO" id="GO:0000049">
    <property type="term" value="F:tRNA binding"/>
    <property type="evidence" value="ECO:0007669"/>
    <property type="project" value="UniProtKB-KW"/>
</dbReference>
<dbReference type="GO" id="GO:0015934">
    <property type="term" value="C:large ribosomal subunit"/>
    <property type="evidence" value="ECO:0007669"/>
    <property type="project" value="InterPro"/>
</dbReference>
<reference evidence="12 13" key="1">
    <citation type="submission" date="2016-10" db="EMBL/GenBank/DDBJ databases">
        <authorList>
            <person name="de Groot N.N."/>
        </authorList>
    </citation>
    <scope>NUCLEOTIDE SEQUENCE [LARGE SCALE GENOMIC DNA]</scope>
    <source>
        <strain evidence="12 13">DSM 21668</strain>
    </source>
</reference>